<organism evidence="1">
    <name type="scientific">uncultured Caudovirales phage</name>
    <dbReference type="NCBI Taxonomy" id="2100421"/>
    <lineage>
        <taxon>Viruses</taxon>
        <taxon>Duplodnaviria</taxon>
        <taxon>Heunggongvirae</taxon>
        <taxon>Uroviricota</taxon>
        <taxon>Caudoviricetes</taxon>
        <taxon>Peduoviridae</taxon>
        <taxon>Maltschvirus</taxon>
        <taxon>Maltschvirus maltsch</taxon>
    </lineage>
</organism>
<dbReference type="GO" id="GO:0005198">
    <property type="term" value="F:structural molecule activity"/>
    <property type="evidence" value="ECO:0007669"/>
    <property type="project" value="InterPro"/>
</dbReference>
<reference evidence="1" key="1">
    <citation type="submission" date="2020-04" db="EMBL/GenBank/DDBJ databases">
        <authorList>
            <person name="Chiriac C."/>
            <person name="Salcher M."/>
            <person name="Ghai R."/>
            <person name="Kavagutti S V."/>
        </authorList>
    </citation>
    <scope>NUCLEOTIDE SEQUENCE</scope>
</reference>
<evidence type="ECO:0000313" key="1">
    <source>
        <dbReference type="EMBL" id="CAB4142771.1"/>
    </source>
</evidence>
<name>A0A6J5M9J0_9CAUD</name>
<proteinExistence type="predicted"/>
<dbReference type="InterPro" id="IPR010667">
    <property type="entry name" value="Phage_T4_Gp19"/>
</dbReference>
<accession>A0A6J5M9J0</accession>
<dbReference type="Pfam" id="PF06841">
    <property type="entry name" value="Phage_T4_gp19"/>
    <property type="match status" value="1"/>
</dbReference>
<dbReference type="EMBL" id="LR796423">
    <property type="protein sequence ID" value="CAB4142771.1"/>
    <property type="molecule type" value="Genomic_DNA"/>
</dbReference>
<gene>
    <name evidence="1" type="ORF">UFOVP447_37</name>
</gene>
<protein>
    <submittedName>
        <fullName evidence="1">Tail completion and sheath stabilizer protein</fullName>
    </submittedName>
</protein>
<sequence>MPTFDQNNLSQLNFKFKLDRTPEIEYRAQSVDIPGMSLGTATVPTPFVPIPMPGNLTYGDLTLTFLVGENLKDYLTIFNWMVALGRPDNLEQYRDWRSDCSVFILDSNLKPNLVCRFTDAYPIELSGVTFDTTLTETMYATASVTFRFTRWYIDDI</sequence>